<evidence type="ECO:0000313" key="2">
    <source>
        <dbReference type="Proteomes" id="UP000314294"/>
    </source>
</evidence>
<keyword evidence="2" id="KW-1185">Reference proteome</keyword>
<accession>A0A4Z2HX71</accession>
<organism evidence="1 2">
    <name type="scientific">Liparis tanakae</name>
    <name type="common">Tanaka's snailfish</name>
    <dbReference type="NCBI Taxonomy" id="230148"/>
    <lineage>
        <taxon>Eukaryota</taxon>
        <taxon>Metazoa</taxon>
        <taxon>Chordata</taxon>
        <taxon>Craniata</taxon>
        <taxon>Vertebrata</taxon>
        <taxon>Euteleostomi</taxon>
        <taxon>Actinopterygii</taxon>
        <taxon>Neopterygii</taxon>
        <taxon>Teleostei</taxon>
        <taxon>Neoteleostei</taxon>
        <taxon>Acanthomorphata</taxon>
        <taxon>Eupercaria</taxon>
        <taxon>Perciformes</taxon>
        <taxon>Cottioidei</taxon>
        <taxon>Cottales</taxon>
        <taxon>Liparidae</taxon>
        <taxon>Liparis</taxon>
    </lineage>
</organism>
<gene>
    <name evidence="1" type="ORF">EYF80_019662</name>
</gene>
<reference evidence="1 2" key="1">
    <citation type="submission" date="2019-03" db="EMBL/GenBank/DDBJ databases">
        <title>First draft genome of Liparis tanakae, snailfish: a comprehensive survey of snailfish specific genes.</title>
        <authorList>
            <person name="Kim W."/>
            <person name="Song I."/>
            <person name="Jeong J.-H."/>
            <person name="Kim D."/>
            <person name="Kim S."/>
            <person name="Ryu S."/>
            <person name="Song J.Y."/>
            <person name="Lee S.K."/>
        </authorList>
    </citation>
    <scope>NUCLEOTIDE SEQUENCE [LARGE SCALE GENOMIC DNA]</scope>
    <source>
        <tissue evidence="1">Muscle</tissue>
    </source>
</reference>
<name>A0A4Z2HX71_9TELE</name>
<sequence>MVSSPPLCGSSGCYWTAVFNNQTAPTEETNRQWAPAPTGLTPHTQRRAWRLRREAIASDGNQLQKATRLDLGAVQ</sequence>
<dbReference type="Proteomes" id="UP000314294">
    <property type="component" value="Unassembled WGS sequence"/>
</dbReference>
<dbReference type="AlphaFoldDB" id="A0A4Z2HX71"/>
<proteinExistence type="predicted"/>
<dbReference type="EMBL" id="SRLO01000167">
    <property type="protein sequence ID" value="TNN70161.1"/>
    <property type="molecule type" value="Genomic_DNA"/>
</dbReference>
<comment type="caution">
    <text evidence="1">The sequence shown here is derived from an EMBL/GenBank/DDBJ whole genome shotgun (WGS) entry which is preliminary data.</text>
</comment>
<evidence type="ECO:0000313" key="1">
    <source>
        <dbReference type="EMBL" id="TNN70161.1"/>
    </source>
</evidence>
<protein>
    <submittedName>
        <fullName evidence="1">Uncharacterized protein</fullName>
    </submittedName>
</protein>